<gene>
    <name evidence="2" type="primary">CHCH3</name>
</gene>
<proteinExistence type="evidence at transcript level"/>
<feature type="region of interest" description="Disordered" evidence="1">
    <location>
        <begin position="1"/>
        <end position="99"/>
    </location>
</feature>
<accession>D3PJ55</accession>
<dbReference type="EMBL" id="BT121661">
    <property type="protein sequence ID" value="ADD38591.1"/>
    <property type="molecule type" value="mRNA"/>
</dbReference>
<protein>
    <submittedName>
        <fullName evidence="2">Coiled-coil-helix-coiled-coil-helix domain-containing protein 3, mitochondrial</fullName>
    </submittedName>
</protein>
<dbReference type="PANTHER" id="PTHR21588">
    <property type="entry name" value="COILED-COIL-HELIX-COILED-COIL-HELIX DOMAIN CONTAINING 6"/>
    <property type="match status" value="1"/>
</dbReference>
<evidence type="ECO:0000313" key="2">
    <source>
        <dbReference type="EMBL" id="ADD38591.1"/>
    </source>
</evidence>
<feature type="compositionally biased region" description="Basic and acidic residues" evidence="1">
    <location>
        <begin position="75"/>
        <end position="90"/>
    </location>
</feature>
<evidence type="ECO:0000256" key="1">
    <source>
        <dbReference type="SAM" id="MobiDB-lite"/>
    </source>
</evidence>
<dbReference type="PANTHER" id="PTHR21588:SF18">
    <property type="entry name" value="MICOS COMPLEX SUBUNIT MIC19"/>
    <property type="match status" value="1"/>
</dbReference>
<dbReference type="GO" id="GO:0007007">
    <property type="term" value="P:inner mitochondrial membrane organization"/>
    <property type="evidence" value="ECO:0007669"/>
    <property type="project" value="TreeGrafter"/>
</dbReference>
<feature type="compositionally biased region" description="Polar residues" evidence="1">
    <location>
        <begin position="32"/>
        <end position="62"/>
    </location>
</feature>
<reference evidence="2" key="1">
    <citation type="submission" date="2010-03" db="EMBL/GenBank/DDBJ databases">
        <title>Atlantic Lepeophtheirus salmonis ESTs and full-length cDNAs.</title>
        <authorList>
            <person name="Yasuike M."/>
            <person name="von Schalburg K."/>
            <person name="Cooper G."/>
            <person name="Leong J."/>
            <person name="Nilsen F."/>
            <person name="Jones S.R.M."/>
            <person name="Koop B.F."/>
        </authorList>
    </citation>
    <scope>NUCLEOTIDE SEQUENCE</scope>
    <source>
        <strain evidence="2">Atlantic form</strain>
        <tissue evidence="2">Mixed tissue</tissue>
    </source>
</reference>
<dbReference type="InterPro" id="IPR052632">
    <property type="entry name" value="MICOS_subunit_Mic19"/>
</dbReference>
<dbReference type="AlphaFoldDB" id="D3PJ55"/>
<name>D3PJ55_LEPSM</name>
<sequence length="215" mass="23748">MGASSSAPRRVTVENEDTSGVIVMSDSVYSRLKSNLSDGSDTKKGSSATDESKTGAQGSSTPLPLPPSFASSQEGEFKDSSEERRSKGRECQGLPTSCSSSVPLIQYVEEPSLSALKVKEVKEEELRELEAHYQKRLNDLRDEHDRIANLTDEHFQESLKKIQSLFKAPLKGPVCPDVRQKVINCYENNAERPLVCAESVKTFRNCVRDSRFTSG</sequence>
<dbReference type="OrthoDB" id="70030at2759"/>
<organism evidence="2">
    <name type="scientific">Lepeophtheirus salmonis</name>
    <name type="common">Salmon louse</name>
    <name type="synonym">Caligus salmonis</name>
    <dbReference type="NCBI Taxonomy" id="72036"/>
    <lineage>
        <taxon>Eukaryota</taxon>
        <taxon>Metazoa</taxon>
        <taxon>Ecdysozoa</taxon>
        <taxon>Arthropoda</taxon>
        <taxon>Crustacea</taxon>
        <taxon>Multicrustacea</taxon>
        <taxon>Hexanauplia</taxon>
        <taxon>Copepoda</taxon>
        <taxon>Siphonostomatoida</taxon>
        <taxon>Caligidae</taxon>
        <taxon>Lepeophtheirus</taxon>
    </lineage>
</organism>
<dbReference type="GO" id="GO:0061617">
    <property type="term" value="C:MICOS complex"/>
    <property type="evidence" value="ECO:0007669"/>
    <property type="project" value="TreeGrafter"/>
</dbReference>